<organism evidence="8 9">
    <name type="scientific">Aldrovandia affinis</name>
    <dbReference type="NCBI Taxonomy" id="143900"/>
    <lineage>
        <taxon>Eukaryota</taxon>
        <taxon>Metazoa</taxon>
        <taxon>Chordata</taxon>
        <taxon>Craniata</taxon>
        <taxon>Vertebrata</taxon>
        <taxon>Euteleostomi</taxon>
        <taxon>Actinopterygii</taxon>
        <taxon>Neopterygii</taxon>
        <taxon>Teleostei</taxon>
        <taxon>Notacanthiformes</taxon>
        <taxon>Halosauridae</taxon>
        <taxon>Aldrovandia</taxon>
    </lineage>
</organism>
<protein>
    <recommendedName>
        <fullName evidence="7">BZIP domain-containing protein</fullName>
    </recommendedName>
</protein>
<dbReference type="PROSITE" id="PS50217">
    <property type="entry name" value="BZIP"/>
    <property type="match status" value="1"/>
</dbReference>
<sequence>MSVAVKVSEENAEDMTGQSDPVLQELVSPRTSSAGRLEAEPAEGAMSFTDETRKETGDSSSSSSSSNALRRKREFIPDEKKDEGYWDKRKKNNEAAKRSREKRRVSDMVLENRVMALLEENARLRAELLALKFRFGLVKDTSDPPGLPPPAAPRYYLPARGEGGHPGGPPPGPAPGCPYAPRGARDGGSSSSASEDSGFSTPGGSSVGSPVFFDDRLSDQGKLSPRKGEEPGFEPHPPCPVAPDPGADSMKSLPHKLRFKTSGVGDGADAGGAGASARNPLQPTGRGGGMRSQAQFVGGEGVGAWQQQQYPRPEQQCYPPSPADTPSTPLRSTRTRSTTQRTTCSSPSSAPSVRRWLSSRSSSLSRPVWSISISSEPERHFCTAPNRLIPFVRDREDCEHRYPQDVHASHTRSSLLHASCLEQWHPAVLQLLGLVDFDQTTLSVSGSLWVHT</sequence>
<evidence type="ECO:0000259" key="7">
    <source>
        <dbReference type="PROSITE" id="PS50217"/>
    </source>
</evidence>
<evidence type="ECO:0000256" key="3">
    <source>
        <dbReference type="ARBA" id="ARBA00023125"/>
    </source>
</evidence>
<dbReference type="GO" id="GO:0003700">
    <property type="term" value="F:DNA-binding transcription factor activity"/>
    <property type="evidence" value="ECO:0007669"/>
    <property type="project" value="InterPro"/>
</dbReference>
<dbReference type="GO" id="GO:0005634">
    <property type="term" value="C:nucleus"/>
    <property type="evidence" value="ECO:0007669"/>
    <property type="project" value="TreeGrafter"/>
</dbReference>
<accession>A0AAD7X0G9</accession>
<feature type="region of interest" description="Disordered" evidence="6">
    <location>
        <begin position="1"/>
        <end position="109"/>
    </location>
</feature>
<feature type="compositionally biased region" description="Pro residues" evidence="6">
    <location>
        <begin position="234"/>
        <end position="243"/>
    </location>
</feature>
<feature type="region of interest" description="Disordered" evidence="6">
    <location>
        <begin position="138"/>
        <end position="294"/>
    </location>
</feature>
<evidence type="ECO:0000256" key="5">
    <source>
        <dbReference type="ARBA" id="ARBA00023242"/>
    </source>
</evidence>
<dbReference type="PANTHER" id="PTHR15284">
    <property type="entry name" value="NUCLEAR FACTOR INTERLEUKIN-3-REGULATED PROTEIN"/>
    <property type="match status" value="1"/>
</dbReference>
<dbReference type="InterPro" id="IPR004827">
    <property type="entry name" value="bZIP"/>
</dbReference>
<evidence type="ECO:0000256" key="6">
    <source>
        <dbReference type="SAM" id="MobiDB-lite"/>
    </source>
</evidence>
<name>A0AAD7X0G9_9TELE</name>
<dbReference type="EMBL" id="JAINUG010000007">
    <property type="protein sequence ID" value="KAJ8415977.1"/>
    <property type="molecule type" value="Genomic_DNA"/>
</dbReference>
<keyword evidence="5" id="KW-0539">Nucleus</keyword>
<feature type="compositionally biased region" description="Pro residues" evidence="6">
    <location>
        <begin position="167"/>
        <end position="178"/>
    </location>
</feature>
<dbReference type="InterPro" id="IPR046347">
    <property type="entry name" value="bZIP_sf"/>
</dbReference>
<comment type="similarity">
    <text evidence="1">Belongs to the bZIP family. NFIL3 subfamily.</text>
</comment>
<evidence type="ECO:0000313" key="9">
    <source>
        <dbReference type="Proteomes" id="UP001221898"/>
    </source>
</evidence>
<feature type="compositionally biased region" description="Gly residues" evidence="6">
    <location>
        <begin position="264"/>
        <end position="274"/>
    </location>
</feature>
<proteinExistence type="inferred from homology"/>
<dbReference type="AlphaFoldDB" id="A0AAD7X0G9"/>
<dbReference type="PROSITE" id="PS00036">
    <property type="entry name" value="BZIP_BASIC"/>
    <property type="match status" value="1"/>
</dbReference>
<gene>
    <name evidence="8" type="ORF">AAFF_G00379990</name>
</gene>
<dbReference type="FunFam" id="1.20.5.170:FF:000025">
    <property type="entry name" value="nuclear factor interleukin-3-regulated protein-like"/>
    <property type="match status" value="1"/>
</dbReference>
<keyword evidence="9" id="KW-1185">Reference proteome</keyword>
<keyword evidence="2" id="KW-0805">Transcription regulation</keyword>
<feature type="domain" description="BZIP" evidence="7">
    <location>
        <begin position="82"/>
        <end position="132"/>
    </location>
</feature>
<reference evidence="8" key="1">
    <citation type="journal article" date="2023" name="Science">
        <title>Genome structures resolve the early diversification of teleost fishes.</title>
        <authorList>
            <person name="Parey E."/>
            <person name="Louis A."/>
            <person name="Montfort J."/>
            <person name="Bouchez O."/>
            <person name="Roques C."/>
            <person name="Iampietro C."/>
            <person name="Lluch J."/>
            <person name="Castinel A."/>
            <person name="Donnadieu C."/>
            <person name="Desvignes T."/>
            <person name="Floi Bucao C."/>
            <person name="Jouanno E."/>
            <person name="Wen M."/>
            <person name="Mejri S."/>
            <person name="Dirks R."/>
            <person name="Jansen H."/>
            <person name="Henkel C."/>
            <person name="Chen W.J."/>
            <person name="Zahm M."/>
            <person name="Cabau C."/>
            <person name="Klopp C."/>
            <person name="Thompson A.W."/>
            <person name="Robinson-Rechavi M."/>
            <person name="Braasch I."/>
            <person name="Lecointre G."/>
            <person name="Bobe J."/>
            <person name="Postlethwait J.H."/>
            <person name="Berthelot C."/>
            <person name="Roest Crollius H."/>
            <person name="Guiguen Y."/>
        </authorList>
    </citation>
    <scope>NUCLEOTIDE SEQUENCE</scope>
    <source>
        <strain evidence="8">NC1722</strain>
    </source>
</reference>
<feature type="region of interest" description="Disordered" evidence="6">
    <location>
        <begin position="310"/>
        <end position="357"/>
    </location>
</feature>
<dbReference type="InterPro" id="IPR047106">
    <property type="entry name" value="NFIL3-like_bZIP"/>
</dbReference>
<dbReference type="Proteomes" id="UP001221898">
    <property type="component" value="Unassembled WGS sequence"/>
</dbReference>
<dbReference type="CDD" id="cd14694">
    <property type="entry name" value="bZIP_NFIL3"/>
    <property type="match status" value="1"/>
</dbReference>
<dbReference type="GO" id="GO:0007623">
    <property type="term" value="P:circadian rhythm"/>
    <property type="evidence" value="ECO:0007669"/>
    <property type="project" value="TreeGrafter"/>
</dbReference>
<evidence type="ECO:0000256" key="4">
    <source>
        <dbReference type="ARBA" id="ARBA00023163"/>
    </source>
</evidence>
<keyword evidence="3" id="KW-0238">DNA-binding</keyword>
<comment type="caution">
    <text evidence="8">The sequence shown here is derived from an EMBL/GenBank/DDBJ whole genome shotgun (WGS) entry which is preliminary data.</text>
</comment>
<feature type="compositionally biased region" description="Low complexity" evidence="6">
    <location>
        <begin position="179"/>
        <end position="212"/>
    </location>
</feature>
<dbReference type="SMART" id="SM00338">
    <property type="entry name" value="BRLZ"/>
    <property type="match status" value="1"/>
</dbReference>
<dbReference type="SUPFAM" id="SSF57959">
    <property type="entry name" value="Leucine zipper domain"/>
    <property type="match status" value="1"/>
</dbReference>
<dbReference type="Pfam" id="PF07716">
    <property type="entry name" value="bZIP_2"/>
    <property type="match status" value="1"/>
</dbReference>
<feature type="compositionally biased region" description="Basic and acidic residues" evidence="6">
    <location>
        <begin position="74"/>
        <end position="98"/>
    </location>
</feature>
<dbReference type="Gene3D" id="1.20.5.170">
    <property type="match status" value="1"/>
</dbReference>
<keyword evidence="4" id="KW-0804">Transcription</keyword>
<dbReference type="PANTHER" id="PTHR15284:SF6">
    <property type="entry name" value="HYPOTHETICAL LOC799271-RELATED"/>
    <property type="match status" value="1"/>
</dbReference>
<dbReference type="InterPro" id="IPR047229">
    <property type="entry name" value="NFIL3-like"/>
</dbReference>
<evidence type="ECO:0000256" key="2">
    <source>
        <dbReference type="ARBA" id="ARBA00023015"/>
    </source>
</evidence>
<dbReference type="GO" id="GO:0003677">
    <property type="term" value="F:DNA binding"/>
    <property type="evidence" value="ECO:0007669"/>
    <property type="project" value="UniProtKB-KW"/>
</dbReference>
<feature type="compositionally biased region" description="Low complexity" evidence="6">
    <location>
        <begin position="325"/>
        <end position="357"/>
    </location>
</feature>
<evidence type="ECO:0000313" key="8">
    <source>
        <dbReference type="EMBL" id="KAJ8415977.1"/>
    </source>
</evidence>
<evidence type="ECO:0000256" key="1">
    <source>
        <dbReference type="ARBA" id="ARBA00006079"/>
    </source>
</evidence>